<evidence type="ECO:0000313" key="2">
    <source>
        <dbReference type="EMBL" id="GGA43269.1"/>
    </source>
</evidence>
<comment type="caution">
    <text evidence="2">The sequence shown here is derived from an EMBL/GenBank/DDBJ whole genome shotgun (WGS) entry which is preliminary data.</text>
</comment>
<dbReference type="Proteomes" id="UP000609323">
    <property type="component" value="Unassembled WGS sequence"/>
</dbReference>
<keyword evidence="1" id="KW-0732">Signal</keyword>
<protein>
    <submittedName>
        <fullName evidence="2">Uncharacterized protein</fullName>
    </submittedName>
</protein>
<evidence type="ECO:0000313" key="3">
    <source>
        <dbReference type="Proteomes" id="UP000609323"/>
    </source>
</evidence>
<keyword evidence="3" id="KW-1185">Reference proteome</keyword>
<gene>
    <name evidence="2" type="ORF">GCM10010917_30710</name>
</gene>
<feature type="chain" id="PRO_5045904097" evidence="1">
    <location>
        <begin position="20"/>
        <end position="53"/>
    </location>
</feature>
<dbReference type="EMBL" id="BMHF01000011">
    <property type="protein sequence ID" value="GGA43269.1"/>
    <property type="molecule type" value="Genomic_DNA"/>
</dbReference>
<reference evidence="3" key="1">
    <citation type="journal article" date="2019" name="Int. J. Syst. Evol. Microbiol.">
        <title>The Global Catalogue of Microorganisms (GCM) 10K type strain sequencing project: providing services to taxonomists for standard genome sequencing and annotation.</title>
        <authorList>
            <consortium name="The Broad Institute Genomics Platform"/>
            <consortium name="The Broad Institute Genome Sequencing Center for Infectious Disease"/>
            <person name="Wu L."/>
            <person name="Ma J."/>
        </authorList>
    </citation>
    <scope>NUCLEOTIDE SEQUENCE [LARGE SCALE GENOMIC DNA]</scope>
    <source>
        <strain evidence="3">CGMCC 1.15044</strain>
    </source>
</reference>
<organism evidence="2 3">
    <name type="scientific">Paenibacillus physcomitrellae</name>
    <dbReference type="NCBI Taxonomy" id="1619311"/>
    <lineage>
        <taxon>Bacteria</taxon>
        <taxon>Bacillati</taxon>
        <taxon>Bacillota</taxon>
        <taxon>Bacilli</taxon>
        <taxon>Bacillales</taxon>
        <taxon>Paenibacillaceae</taxon>
        <taxon>Paenibacillus</taxon>
    </lineage>
</organism>
<name>A0ABQ1GG93_9BACL</name>
<sequence>MKKKSLAVLASLTFVLSLAVIFTPTKSLADSDSLSKPHTGIVAAFSTGEGGKW</sequence>
<proteinExistence type="predicted"/>
<evidence type="ECO:0000256" key="1">
    <source>
        <dbReference type="SAM" id="SignalP"/>
    </source>
</evidence>
<accession>A0ABQ1GG93</accession>
<feature type="signal peptide" evidence="1">
    <location>
        <begin position="1"/>
        <end position="19"/>
    </location>
</feature>